<proteinExistence type="predicted"/>
<dbReference type="PANTHER" id="PTHR30217:SF10">
    <property type="entry name" value="23S RRNA 5-HYDROXYCYTIDINE C2501 SYNTHASE"/>
    <property type="match status" value="1"/>
</dbReference>
<comment type="caution">
    <text evidence="2">The sequence shown here is derived from an EMBL/GenBank/DDBJ whole genome shotgun (WGS) entry which is preliminary data.</text>
</comment>
<keyword evidence="3" id="KW-1185">Reference proteome</keyword>
<dbReference type="Pfam" id="PF01136">
    <property type="entry name" value="Peptidase_U32"/>
    <property type="match status" value="2"/>
</dbReference>
<dbReference type="Pfam" id="PF12392">
    <property type="entry name" value="DUF3656"/>
    <property type="match status" value="1"/>
</dbReference>
<reference evidence="2 3" key="1">
    <citation type="submission" date="2016-09" db="EMBL/GenBank/DDBJ databases">
        <title>Draft genome sequence for the type strain of Desulfuribacillus alkaliarsenatis AHT28, an obligately anaerobic, sulfidogenic bacterium isolated from Russian soda lake sediments.</title>
        <authorList>
            <person name="Abin C.A."/>
            <person name="Hollibaugh J.T."/>
        </authorList>
    </citation>
    <scope>NUCLEOTIDE SEQUENCE [LARGE SCALE GENOMIC DNA]</scope>
    <source>
        <strain evidence="2 3">AHT28</strain>
    </source>
</reference>
<dbReference type="AlphaFoldDB" id="A0A1E5FYH8"/>
<dbReference type="EMBL" id="MIJE01000036">
    <property type="protein sequence ID" value="OEF95625.1"/>
    <property type="molecule type" value="Genomic_DNA"/>
</dbReference>
<dbReference type="Proteomes" id="UP000094296">
    <property type="component" value="Unassembled WGS sequence"/>
</dbReference>
<dbReference type="InterPro" id="IPR020988">
    <property type="entry name" value="Pept_U32_collagenase"/>
</dbReference>
<dbReference type="STRING" id="766136.BHF68_12335"/>
<feature type="domain" description="Peptidase U32 collagenase" evidence="1">
    <location>
        <begin position="398"/>
        <end position="513"/>
    </location>
</feature>
<dbReference type="PANTHER" id="PTHR30217">
    <property type="entry name" value="PEPTIDASE U32 FAMILY"/>
    <property type="match status" value="1"/>
</dbReference>
<dbReference type="OrthoDB" id="9807498at2"/>
<evidence type="ECO:0000313" key="3">
    <source>
        <dbReference type="Proteomes" id="UP000094296"/>
    </source>
</evidence>
<sequence length="843" mass="94457">MENVELLAPAGSLDILKTAVHAGADAIYVGGPAFSARAGAKNFTYEEMQAGITYAHFYNRKVFVAINTLVRDDELKKLRRYIEELAAMAPDAVIVQDLGVAKVVRELLPELPLHASTQLTVSNRYGVQALKVLGFCRVVLARELTISEIADIVAAHPDIQIETFVHGAQCFSYSGQCLMSSLIGGRSGNRGQCAQPCRLPYQLDSKSGTLLSPKDMFGMPQLSELVNTGVHTLKIEGRLKNRDYVFYTVKAYREILNKLSQNTQPNNIAEAVDGLSKGIRQIFNREFSPGYLTGDLGAELISLDRHNNKGIPIGQIQAFNRKQRILTIWLEEHLSIGDGVYIESKEGDGFGFTVTDMIVNGMQTTEAKAGTKVELPLSEWEIKNKVAGKQTITKGDVIYKSFDKKLSQEIVESDQPPKIAIDFKLIAKAGQSPCLEYADEDNNKGEVTTDYTIEKAHKHPITEEAIAKQLQRLGNTEFILRELQTDVEPGVMLPSSVLNDLRRLAVDKCTVQRIDRTPYKFQDLQEISNNGLTDSYSETSINWGYEPALKYEPALIAKIGDPNIAGSVSKQYQRIYFVGTIENLKKAVQKAGAIPVYYVITAMVKEQQLEQARMQIKQAVNAGVTGFVVNQIGQRELILTIDPKISIVYDVGMNVFNKLAYRELMGTNPLAINLSVELNQQQLNEFRRLGEVYIHSRYRLMISEHSLLSESCKNSTASEKHNKRNKYEILVDRKGYNLPTIENEFGQVEIYNSQVTTLLQELAILKKHKHSGYIVDISRDFIEEAKQLRVIETYAEAFRIVFNDSKQTGASDAISDKLRNMHLQLTKEYGENITKGHWQRGVK</sequence>
<name>A0A1E5FYH8_9FIRM</name>
<dbReference type="InterPro" id="IPR001539">
    <property type="entry name" value="Peptidase_U32"/>
</dbReference>
<dbReference type="InterPro" id="IPR051454">
    <property type="entry name" value="RNA/ubiquinone_mod_enzymes"/>
</dbReference>
<organism evidence="2 3">
    <name type="scientific">Desulfuribacillus alkaliarsenatis</name>
    <dbReference type="NCBI Taxonomy" id="766136"/>
    <lineage>
        <taxon>Bacteria</taxon>
        <taxon>Bacillati</taxon>
        <taxon>Bacillota</taxon>
        <taxon>Desulfuribacillia</taxon>
        <taxon>Desulfuribacillales</taxon>
        <taxon>Desulfuribacillaceae</taxon>
        <taxon>Desulfuribacillus</taxon>
    </lineage>
</organism>
<gene>
    <name evidence="2" type="ORF">BHF68_12335</name>
</gene>
<protein>
    <recommendedName>
        <fullName evidence="1">Peptidase U32 collagenase domain-containing protein</fullName>
    </recommendedName>
</protein>
<evidence type="ECO:0000313" key="2">
    <source>
        <dbReference type="EMBL" id="OEF95625.1"/>
    </source>
</evidence>
<dbReference type="RefSeq" id="WP_069644438.1">
    <property type="nucleotide sequence ID" value="NZ_MIJE01000036.1"/>
</dbReference>
<evidence type="ECO:0000259" key="1">
    <source>
        <dbReference type="Pfam" id="PF12392"/>
    </source>
</evidence>
<accession>A0A1E5FYH8</accession>